<keyword evidence="3" id="KW-1185">Reference proteome</keyword>
<keyword evidence="1" id="KW-0812">Transmembrane</keyword>
<feature type="transmembrane region" description="Helical" evidence="1">
    <location>
        <begin position="51"/>
        <end position="69"/>
    </location>
</feature>
<dbReference type="AlphaFoldDB" id="A0AAN0YP49"/>
<evidence type="ECO:0000313" key="3">
    <source>
        <dbReference type="Proteomes" id="UP000093052"/>
    </source>
</evidence>
<dbReference type="EMBL" id="CP016622">
    <property type="protein sequence ID" value="ANZ30830.1"/>
    <property type="molecule type" value="Genomic_DNA"/>
</dbReference>
<feature type="transmembrane region" description="Helical" evidence="1">
    <location>
        <begin position="78"/>
        <end position="101"/>
    </location>
</feature>
<accession>A0AAN0YP49</accession>
<proteinExistence type="predicted"/>
<name>A0AAN0YP49_PARTM</name>
<reference evidence="3" key="1">
    <citation type="journal article" date="2016" name="Genome Announc.">
        <title>Complete Genome Sequence of Geobacillus thermoglucosidasius NCIMB 11955, the Progenitor of a Bioethanol Production Strain.</title>
        <authorList>
            <person name="Sheng L."/>
            <person name="Zhang Y."/>
            <person name="Minton N.P."/>
        </authorList>
    </citation>
    <scope>NUCLEOTIDE SEQUENCE [LARGE SCALE GENOMIC DNA]</scope>
    <source>
        <strain evidence="3">NCIMB 11955</strain>
    </source>
</reference>
<dbReference type="KEGG" id="ptl:AOT13_12395"/>
<evidence type="ECO:0000313" key="2">
    <source>
        <dbReference type="EMBL" id="ANZ30830.1"/>
    </source>
</evidence>
<feature type="transmembrane region" description="Helical" evidence="1">
    <location>
        <begin position="21"/>
        <end position="45"/>
    </location>
</feature>
<evidence type="ECO:0000256" key="1">
    <source>
        <dbReference type="SAM" id="Phobius"/>
    </source>
</evidence>
<organism evidence="2 3">
    <name type="scientific">Parageobacillus thermoglucosidasius</name>
    <name type="common">Geobacillus thermoglucosidasius</name>
    <dbReference type="NCBI Taxonomy" id="1426"/>
    <lineage>
        <taxon>Bacteria</taxon>
        <taxon>Bacillati</taxon>
        <taxon>Bacillota</taxon>
        <taxon>Bacilli</taxon>
        <taxon>Bacillales</taxon>
        <taxon>Anoxybacillaceae</taxon>
        <taxon>Parageobacillus</taxon>
    </lineage>
</organism>
<protein>
    <submittedName>
        <fullName evidence="2">Uncharacterized protein</fullName>
    </submittedName>
</protein>
<sequence>MHEKTLYCTGGDLLKNIMPKLSLTVIIAALLFFFMSFFMAVFLGLIIPAPIIRIIINLGIIVSFVLALLSPKGKWKNAALTVVIIIGLLYLIGIELMGFLFRGNGF</sequence>
<gene>
    <name evidence="2" type="ORF">BCV53_12405</name>
</gene>
<dbReference type="Proteomes" id="UP000093052">
    <property type="component" value="Chromosome"/>
</dbReference>
<keyword evidence="1" id="KW-1133">Transmembrane helix</keyword>
<keyword evidence="1" id="KW-0472">Membrane</keyword>